<dbReference type="PANTHER" id="PTHR43861:SF1">
    <property type="entry name" value="TRANS-ACONITATE 2-METHYLTRANSFERASE"/>
    <property type="match status" value="1"/>
</dbReference>
<reference evidence="2 3" key="1">
    <citation type="journal article" date="2009" name="Int. J. Syst. Evol. Microbiol.">
        <title>Paenibacillus contaminans sp. nov., isolated from a contaminated laboratory plate.</title>
        <authorList>
            <person name="Chou J.H."/>
            <person name="Lee J.H."/>
            <person name="Lin M.C."/>
            <person name="Chang P.S."/>
            <person name="Arun A.B."/>
            <person name="Young C.C."/>
            <person name="Chen W.M."/>
        </authorList>
    </citation>
    <scope>NUCLEOTIDE SEQUENCE [LARGE SCALE GENOMIC DNA]</scope>
    <source>
        <strain evidence="2 3">CKOBP-6</strain>
    </source>
</reference>
<dbReference type="SUPFAM" id="SSF53335">
    <property type="entry name" value="S-adenosyl-L-methionine-dependent methyltransferases"/>
    <property type="match status" value="1"/>
</dbReference>
<gene>
    <name evidence="2" type="ORF">DQG23_22245</name>
</gene>
<evidence type="ECO:0000313" key="2">
    <source>
        <dbReference type="EMBL" id="RAV19256.1"/>
    </source>
</evidence>
<dbReference type="CDD" id="cd02440">
    <property type="entry name" value="AdoMet_MTases"/>
    <property type="match status" value="1"/>
</dbReference>
<sequence length="236" mass="26337">MINYDLFAEQYVATVKHGGPRKAHRYLIEQLNLEMNVAGKTICDLGCGQGELAYQLSSLGAVVTGIDASQKLLSYARGLTGQVNWVCEDAMTLSSVPDESFDAVVSSLMLMDVPDHLAVFKQTMRILRPGGVFVWMVMHPCFHSPFCGLQDDGSRIVSQYAPQFWKSEGQGTLRSVLGSYHRPISQYVNDFMKAGFILDRFFEPHYEIKPSSAAQRIPDMPNHFGALGRKRETPLI</sequence>
<comment type="caution">
    <text evidence="2">The sequence shown here is derived from an EMBL/GenBank/DDBJ whole genome shotgun (WGS) entry which is preliminary data.</text>
</comment>
<protein>
    <submittedName>
        <fullName evidence="2">Class I SAM-dependent methyltransferase</fullName>
    </submittedName>
</protein>
<dbReference type="AlphaFoldDB" id="A0A329MIS1"/>
<dbReference type="EMBL" id="QMFB01000013">
    <property type="protein sequence ID" value="RAV19256.1"/>
    <property type="molecule type" value="Genomic_DNA"/>
</dbReference>
<dbReference type="GO" id="GO:0032259">
    <property type="term" value="P:methylation"/>
    <property type="evidence" value="ECO:0007669"/>
    <property type="project" value="UniProtKB-KW"/>
</dbReference>
<accession>A0A329MIS1</accession>
<evidence type="ECO:0000259" key="1">
    <source>
        <dbReference type="Pfam" id="PF08241"/>
    </source>
</evidence>
<name>A0A329MIS1_9BACL</name>
<dbReference type="RefSeq" id="WP_113033074.1">
    <property type="nucleotide sequence ID" value="NZ_QMFB01000013.1"/>
</dbReference>
<keyword evidence="2" id="KW-0489">Methyltransferase</keyword>
<organism evidence="2 3">
    <name type="scientific">Paenibacillus contaminans</name>
    <dbReference type="NCBI Taxonomy" id="450362"/>
    <lineage>
        <taxon>Bacteria</taxon>
        <taxon>Bacillati</taxon>
        <taxon>Bacillota</taxon>
        <taxon>Bacilli</taxon>
        <taxon>Bacillales</taxon>
        <taxon>Paenibacillaceae</taxon>
        <taxon>Paenibacillus</taxon>
    </lineage>
</organism>
<keyword evidence="3" id="KW-1185">Reference proteome</keyword>
<dbReference type="InterPro" id="IPR029063">
    <property type="entry name" value="SAM-dependent_MTases_sf"/>
</dbReference>
<dbReference type="Gene3D" id="3.40.50.150">
    <property type="entry name" value="Vaccinia Virus protein VP39"/>
    <property type="match status" value="1"/>
</dbReference>
<dbReference type="PANTHER" id="PTHR43861">
    <property type="entry name" value="TRANS-ACONITATE 2-METHYLTRANSFERASE-RELATED"/>
    <property type="match status" value="1"/>
</dbReference>
<feature type="domain" description="Methyltransferase type 11" evidence="1">
    <location>
        <begin position="44"/>
        <end position="134"/>
    </location>
</feature>
<dbReference type="InterPro" id="IPR013216">
    <property type="entry name" value="Methyltransf_11"/>
</dbReference>
<keyword evidence="2" id="KW-0808">Transferase</keyword>
<proteinExistence type="predicted"/>
<dbReference type="GO" id="GO:0008757">
    <property type="term" value="F:S-adenosylmethionine-dependent methyltransferase activity"/>
    <property type="evidence" value="ECO:0007669"/>
    <property type="project" value="InterPro"/>
</dbReference>
<dbReference type="Pfam" id="PF08241">
    <property type="entry name" value="Methyltransf_11"/>
    <property type="match status" value="1"/>
</dbReference>
<dbReference type="OrthoDB" id="2575094at2"/>
<dbReference type="Proteomes" id="UP000250369">
    <property type="component" value="Unassembled WGS sequence"/>
</dbReference>
<evidence type="ECO:0000313" key="3">
    <source>
        <dbReference type="Proteomes" id="UP000250369"/>
    </source>
</evidence>